<evidence type="ECO:0000256" key="1">
    <source>
        <dbReference type="ARBA" id="ARBA00001974"/>
    </source>
</evidence>
<dbReference type="InterPro" id="IPR036250">
    <property type="entry name" value="AcylCo_DH-like_C"/>
</dbReference>
<dbReference type="EMBL" id="CP018154">
    <property type="protein sequence ID" value="APG62250.1"/>
    <property type="molecule type" value="Genomic_DNA"/>
</dbReference>
<evidence type="ECO:0000256" key="4">
    <source>
        <dbReference type="ARBA" id="ARBA00022827"/>
    </source>
</evidence>
<dbReference type="InterPro" id="IPR009100">
    <property type="entry name" value="AcylCoA_DH/oxidase_NM_dom_sf"/>
</dbReference>
<dbReference type="PANTHER" id="PTHR43884">
    <property type="entry name" value="ACYL-COA DEHYDROGENASE"/>
    <property type="match status" value="1"/>
</dbReference>
<keyword evidence="11" id="KW-1185">Reference proteome</keyword>
<name>A0A1L3JAT5_9SPHN</name>
<keyword evidence="3 6" id="KW-0285">Flavoprotein</keyword>
<dbReference type="Pfam" id="PF02771">
    <property type="entry name" value="Acyl-CoA_dh_N"/>
    <property type="match status" value="1"/>
</dbReference>
<dbReference type="CDD" id="cd00567">
    <property type="entry name" value="ACAD"/>
    <property type="match status" value="1"/>
</dbReference>
<dbReference type="OrthoDB" id="7328575at2"/>
<reference evidence="10 11" key="1">
    <citation type="submission" date="2016-11" db="EMBL/GenBank/DDBJ databases">
        <title>Sphingorhabdus sp. LPB0140, isolated from marine environment.</title>
        <authorList>
            <person name="Kim E."/>
            <person name="Yi H."/>
        </authorList>
    </citation>
    <scope>NUCLEOTIDE SEQUENCE [LARGE SCALE GENOMIC DNA]</scope>
    <source>
        <strain evidence="10 11">LPB0140</strain>
    </source>
</reference>
<dbReference type="KEGG" id="sphl:LPB140_04910"/>
<organism evidence="10 11">
    <name type="scientific">Sphingorhabdus lutea</name>
    <dbReference type="NCBI Taxonomy" id="1913578"/>
    <lineage>
        <taxon>Bacteria</taxon>
        <taxon>Pseudomonadati</taxon>
        <taxon>Pseudomonadota</taxon>
        <taxon>Alphaproteobacteria</taxon>
        <taxon>Sphingomonadales</taxon>
        <taxon>Sphingomonadaceae</taxon>
        <taxon>Sphingorhabdus</taxon>
    </lineage>
</organism>
<dbReference type="Gene3D" id="2.40.110.10">
    <property type="entry name" value="Butyryl-CoA Dehydrogenase, subunit A, domain 2"/>
    <property type="match status" value="1"/>
</dbReference>
<dbReference type="RefSeq" id="WP_072558901.1">
    <property type="nucleotide sequence ID" value="NZ_CP018154.1"/>
</dbReference>
<evidence type="ECO:0000256" key="5">
    <source>
        <dbReference type="ARBA" id="ARBA00023002"/>
    </source>
</evidence>
<comment type="cofactor">
    <cofactor evidence="1 6">
        <name>FAD</name>
        <dbReference type="ChEBI" id="CHEBI:57692"/>
    </cofactor>
</comment>
<sequence length="378" mass="40812">MPLYHNDDQQMLADAAQQFIADKGSVAHLREFRDKNCKDGFGHDLWREFGEMGFNGILVSEEEGGLGLGHQEAGIILKEIGRNLTPSPFLTTAIAGIEALNAGSKNLREKYVPGILAGETVLSLAIEEHSKHRPDHIAMSAARSGNGFKLNGAKKFVIHGGSSDMVIVAARTAGGVNDREGITLFAVDKDVAGMEINAVRLVDSAVAAHINFNDVEITADAVIGEVDQGADVLDRLLRAGRVGAAAEMVGVGQGAMDITVNYIKERKQFGRVIGEFQGLQHRMSHLYSEMQIADAAVLKAQQLLDEGSEKAELMISVAKAKVGKATNLSVREGVQMHGGVGMTDEYDIGLYMKRDRALSEFFGDASYHVQRVAQIYGY</sequence>
<accession>A0A1L3JAT5</accession>
<dbReference type="Pfam" id="PF00441">
    <property type="entry name" value="Acyl-CoA_dh_1"/>
    <property type="match status" value="1"/>
</dbReference>
<evidence type="ECO:0000256" key="3">
    <source>
        <dbReference type="ARBA" id="ARBA00022630"/>
    </source>
</evidence>
<keyword evidence="4 6" id="KW-0274">FAD</keyword>
<evidence type="ECO:0000313" key="11">
    <source>
        <dbReference type="Proteomes" id="UP000242561"/>
    </source>
</evidence>
<dbReference type="Proteomes" id="UP000242561">
    <property type="component" value="Chromosome"/>
</dbReference>
<dbReference type="SUPFAM" id="SSF56645">
    <property type="entry name" value="Acyl-CoA dehydrogenase NM domain-like"/>
    <property type="match status" value="1"/>
</dbReference>
<comment type="similarity">
    <text evidence="2 6">Belongs to the acyl-CoA dehydrogenase family.</text>
</comment>
<dbReference type="InterPro" id="IPR009075">
    <property type="entry name" value="AcylCo_DH/oxidase_C"/>
</dbReference>
<proteinExistence type="inferred from homology"/>
<evidence type="ECO:0000259" key="8">
    <source>
        <dbReference type="Pfam" id="PF02770"/>
    </source>
</evidence>
<evidence type="ECO:0000256" key="2">
    <source>
        <dbReference type="ARBA" id="ARBA00009347"/>
    </source>
</evidence>
<dbReference type="STRING" id="1913578.LPB140_04910"/>
<dbReference type="PANTHER" id="PTHR43884:SF20">
    <property type="entry name" value="ACYL-COA DEHYDROGENASE FADE28"/>
    <property type="match status" value="1"/>
</dbReference>
<feature type="domain" description="Acyl-CoA dehydrogenase/oxidase C-terminal" evidence="7">
    <location>
        <begin position="228"/>
        <end position="374"/>
    </location>
</feature>
<dbReference type="InterPro" id="IPR006091">
    <property type="entry name" value="Acyl-CoA_Oxase/DH_mid-dom"/>
</dbReference>
<dbReference type="InterPro" id="IPR046373">
    <property type="entry name" value="Acyl-CoA_Oxase/DH_mid-dom_sf"/>
</dbReference>
<feature type="domain" description="Acyl-CoA dehydrogenase/oxidase N-terminal" evidence="9">
    <location>
        <begin position="7"/>
        <end position="119"/>
    </location>
</feature>
<evidence type="ECO:0000259" key="7">
    <source>
        <dbReference type="Pfam" id="PF00441"/>
    </source>
</evidence>
<dbReference type="AlphaFoldDB" id="A0A1L3JAT5"/>
<gene>
    <name evidence="10" type="ORF">LPB140_04910</name>
</gene>
<dbReference type="GO" id="GO:0003995">
    <property type="term" value="F:acyl-CoA dehydrogenase activity"/>
    <property type="evidence" value="ECO:0007669"/>
    <property type="project" value="TreeGrafter"/>
</dbReference>
<dbReference type="GO" id="GO:0050660">
    <property type="term" value="F:flavin adenine dinucleotide binding"/>
    <property type="evidence" value="ECO:0007669"/>
    <property type="project" value="InterPro"/>
</dbReference>
<keyword evidence="5 6" id="KW-0560">Oxidoreductase</keyword>
<feature type="domain" description="Acyl-CoA oxidase/dehydrogenase middle" evidence="8">
    <location>
        <begin position="141"/>
        <end position="215"/>
    </location>
</feature>
<evidence type="ECO:0000313" key="10">
    <source>
        <dbReference type="EMBL" id="APG62250.1"/>
    </source>
</evidence>
<evidence type="ECO:0000259" key="9">
    <source>
        <dbReference type="Pfam" id="PF02771"/>
    </source>
</evidence>
<dbReference type="Pfam" id="PF02770">
    <property type="entry name" value="Acyl-CoA_dh_M"/>
    <property type="match status" value="1"/>
</dbReference>
<dbReference type="InterPro" id="IPR037069">
    <property type="entry name" value="AcylCoA_DH/ox_N_sf"/>
</dbReference>
<dbReference type="Gene3D" id="1.20.140.10">
    <property type="entry name" value="Butyryl-CoA Dehydrogenase, subunit A, domain 3"/>
    <property type="match status" value="1"/>
</dbReference>
<dbReference type="SUPFAM" id="SSF47203">
    <property type="entry name" value="Acyl-CoA dehydrogenase C-terminal domain-like"/>
    <property type="match status" value="1"/>
</dbReference>
<evidence type="ECO:0000256" key="6">
    <source>
        <dbReference type="RuleBase" id="RU362125"/>
    </source>
</evidence>
<dbReference type="InterPro" id="IPR013786">
    <property type="entry name" value="AcylCoA_DH/ox_N"/>
</dbReference>
<protein>
    <submittedName>
        <fullName evidence="10">Acyl-CoA dehydrogenase</fullName>
    </submittedName>
</protein>
<dbReference type="Gene3D" id="1.10.540.10">
    <property type="entry name" value="Acyl-CoA dehydrogenase/oxidase, N-terminal domain"/>
    <property type="match status" value="1"/>
</dbReference>